<name>A0A7D9IJ52_PARCT</name>
<gene>
    <name evidence="1" type="ORF">PACLA_8A030610</name>
</gene>
<sequence>ALSNIVATAMLGDVGKAERALTIAGLRDKHIIFTLKDLNSPLELNLATSPLDLTRRHCLCQYNVLPKNNPEY</sequence>
<accession>A0A7D9IJ52</accession>
<evidence type="ECO:0000313" key="1">
    <source>
        <dbReference type="EMBL" id="CAB4008118.1"/>
    </source>
</evidence>
<dbReference type="AlphaFoldDB" id="A0A7D9IJ52"/>
<evidence type="ECO:0000313" key="2">
    <source>
        <dbReference type="Proteomes" id="UP001152795"/>
    </source>
</evidence>
<dbReference type="Proteomes" id="UP001152795">
    <property type="component" value="Unassembled WGS sequence"/>
</dbReference>
<proteinExistence type="predicted"/>
<organism evidence="1 2">
    <name type="scientific">Paramuricea clavata</name>
    <name type="common">Red gorgonian</name>
    <name type="synonym">Violescent sea-whip</name>
    <dbReference type="NCBI Taxonomy" id="317549"/>
    <lineage>
        <taxon>Eukaryota</taxon>
        <taxon>Metazoa</taxon>
        <taxon>Cnidaria</taxon>
        <taxon>Anthozoa</taxon>
        <taxon>Octocorallia</taxon>
        <taxon>Malacalcyonacea</taxon>
        <taxon>Plexauridae</taxon>
        <taxon>Paramuricea</taxon>
    </lineage>
</organism>
<reference evidence="1" key="1">
    <citation type="submission" date="2020-04" db="EMBL/GenBank/DDBJ databases">
        <authorList>
            <person name="Alioto T."/>
            <person name="Alioto T."/>
            <person name="Gomez Garrido J."/>
        </authorList>
    </citation>
    <scope>NUCLEOTIDE SEQUENCE</scope>
    <source>
        <strain evidence="1">A484AB</strain>
    </source>
</reference>
<comment type="caution">
    <text evidence="1">The sequence shown here is derived from an EMBL/GenBank/DDBJ whole genome shotgun (WGS) entry which is preliminary data.</text>
</comment>
<feature type="non-terminal residue" evidence="1">
    <location>
        <position position="1"/>
    </location>
</feature>
<protein>
    <submittedName>
        <fullName evidence="1">Uncharacterized protein</fullName>
    </submittedName>
</protein>
<dbReference type="EMBL" id="CACRXK020006025">
    <property type="protein sequence ID" value="CAB4008118.1"/>
    <property type="molecule type" value="Genomic_DNA"/>
</dbReference>
<keyword evidence="2" id="KW-1185">Reference proteome</keyword>